<gene>
    <name evidence="3" type="ORF">LLEC1_06060</name>
</gene>
<dbReference type="Gene3D" id="3.60.21.70">
    <property type="entry name" value="PhoD-like phosphatase"/>
    <property type="match status" value="1"/>
</dbReference>
<feature type="region of interest" description="Disordered" evidence="1">
    <location>
        <begin position="185"/>
        <end position="506"/>
    </location>
</feature>
<dbReference type="InterPro" id="IPR018946">
    <property type="entry name" value="PhoD-like_MPP"/>
</dbReference>
<dbReference type="EMBL" id="LUKN01000382">
    <property type="protein sequence ID" value="OAR03018.1"/>
    <property type="molecule type" value="Genomic_DNA"/>
</dbReference>
<dbReference type="OMA" id="MWRGSIM"/>
<dbReference type="PANTHER" id="PTHR46689">
    <property type="entry name" value="MEMBRANE PROTEIN, PUTATIVE-RELATED"/>
    <property type="match status" value="1"/>
</dbReference>
<reference evidence="3 4" key="1">
    <citation type="submission" date="2016-03" db="EMBL/GenBank/DDBJ databases">
        <title>Fine-scale spatial genetic structure of a fungal parasite of coffee scale insects.</title>
        <authorList>
            <person name="Jackson D."/>
            <person name="Zemenick K.A."/>
            <person name="Malloure B."/>
            <person name="Quandt C.A."/>
            <person name="James T.Y."/>
        </authorList>
    </citation>
    <scope>NUCLEOTIDE SEQUENCE [LARGE SCALE GENOMIC DNA]</scope>
    <source>
        <strain evidence="3 4">UM487</strain>
    </source>
</reference>
<organism evidence="3 4">
    <name type="scientific">Cordyceps confragosa</name>
    <name type="common">Lecanicillium lecanii</name>
    <dbReference type="NCBI Taxonomy" id="2714763"/>
    <lineage>
        <taxon>Eukaryota</taxon>
        <taxon>Fungi</taxon>
        <taxon>Dikarya</taxon>
        <taxon>Ascomycota</taxon>
        <taxon>Pezizomycotina</taxon>
        <taxon>Sordariomycetes</taxon>
        <taxon>Hypocreomycetidae</taxon>
        <taxon>Hypocreales</taxon>
        <taxon>Cordycipitaceae</taxon>
        <taxon>Akanthomyces</taxon>
    </lineage>
</organism>
<accession>A0A179IK63</accession>
<dbReference type="PANTHER" id="PTHR46689:SF1">
    <property type="entry name" value="PHOD-LIKE PHOSPHATASE DOMAIN-CONTAINING PROTEIN"/>
    <property type="match status" value="1"/>
</dbReference>
<proteinExistence type="predicted"/>
<feature type="compositionally biased region" description="Polar residues" evidence="1">
    <location>
        <begin position="65"/>
        <end position="75"/>
    </location>
</feature>
<dbReference type="GO" id="GO:0016020">
    <property type="term" value="C:membrane"/>
    <property type="evidence" value="ECO:0007669"/>
    <property type="project" value="TreeGrafter"/>
</dbReference>
<evidence type="ECO:0000313" key="3">
    <source>
        <dbReference type="EMBL" id="OAR03018.1"/>
    </source>
</evidence>
<dbReference type="Proteomes" id="UP000243081">
    <property type="component" value="Unassembled WGS sequence"/>
</dbReference>
<feature type="compositionally biased region" description="Polar residues" evidence="1">
    <location>
        <begin position="451"/>
        <end position="465"/>
    </location>
</feature>
<feature type="compositionally biased region" description="Polar residues" evidence="1">
    <location>
        <begin position="280"/>
        <end position="294"/>
    </location>
</feature>
<dbReference type="InterPro" id="IPR043904">
    <property type="entry name" value="PhoD_2-like"/>
</dbReference>
<protein>
    <recommendedName>
        <fullName evidence="2">PhoD-like phosphatase domain-containing protein</fullName>
    </recommendedName>
</protein>
<evidence type="ECO:0000256" key="1">
    <source>
        <dbReference type="SAM" id="MobiDB-lite"/>
    </source>
</evidence>
<dbReference type="OrthoDB" id="9999821at2759"/>
<feature type="compositionally biased region" description="Polar residues" evidence="1">
    <location>
        <begin position="337"/>
        <end position="347"/>
    </location>
</feature>
<feature type="compositionally biased region" description="Basic and acidic residues" evidence="1">
    <location>
        <begin position="235"/>
        <end position="251"/>
    </location>
</feature>
<feature type="compositionally biased region" description="Basic and acidic residues" evidence="1">
    <location>
        <begin position="361"/>
        <end position="370"/>
    </location>
</feature>
<sequence length="1573" mass="176274">MSAQNWGDLPKPKRGGHQRQSSEYELPPSEQRQSLDSQPPRRTNRASIQTTYTEAPSESIFAPGSPTSSSVTPQGLTPRPPSYQAGFTELARDNPDRKPRRMPYDEEEYFLQASPSLPEAPDVPRGPPVSYRQPYVPATHMPQVSTARHEPASPHQPQTGISEDDQPYSAYRDMPLATVHAQMAAPTYAGDARPRAADSFGQPRRTSSSATSDRRKKLATNRSPLQNLELTLDSMTKEEKRARVEAAEQRARQRAAKNAQTVTGPPPDTGSTALHDAGARQSTQQPMSRQQTVSYVADSRSRPTANHDGMQQMQPDNMPPSSTSHQPTDGYGRPQDRPSSNIPQRNLSFKDRAARAPVAMKDTDILEAAKQRASPLAAPNPVSRAGSNRAGHEPPGILHQSRRIGSEAAPRNYSPLVPVPGNALPRSVKNKELPPIPSPDHSNGNHRMGHLQQQQRSNDAISQGIQRRVTEPTHRRQYGTDETHAETPDYKAFGASNPRQASQPDDGIALARRRLERGDSDDESTKENRHRLGNMLYSNADTLRPGEGLYQPPEWQDEWENAAVGTLSGPLLDVHTENSSHDAYKAWWEQGKGRGANVSAHRRKAETFDGEYESTDEPDRFKPKLYLRCGPLLRYCGIRKEAIPSRSQRGHPVSEREMWRGSVMIVTEDSVSSYQIAPMLRIFVQDMGLLPSAPHHVKGELSPEYVDPIAGHPKLGRRGETLYVRPVEHLEEGKDLSMDETDNGLFEFTRSPPDVPPPNGAPEYPGSYYGRRKSRAGVDGEKAQKFKDVRGFQLHTERGYTFWRFNIEIELREKQQRIAYRINQGPCMAFWVPPRGQTMNMMFHSCNGFSLSVKPDDLSGPDPMWRDVLNAHQSKPFHVMIGGGDQIYNDCVADECDLFGEWLDMRNPFNKHHTQFTPEMQDQLEDFYLERYCTWFSQGLFGLATSQIPMVNMYDDHDVFDGYGSYPDHDMRSPVFSGLGAVAFKYYMLFQHQSVLPETETSEPSWILGPSPGPYIKELSRSVYVSMGGKTALLAVDTRTERTEHEVIDEKTWEKITSRLYIEVRKGQVEHLLVLLGVPIAYPRMVWLENLLTSRLMDPVKALGRAGVFGKMLNNIDGGVEVLDDLNDHWTAKNHKQERSIIVEDLQDLAMDKSVRVTILSGDVHLAAVGQFYSNPQLGLAKHKDPRYMPNVISSAIVNTPPPDMLADVLNKRNKVHHFDKNTDESMIPIFQRGPDGKPRNNKHLLPHRNWCSIREWSPGMTPPPTPPASDNERSPSPARAPGGGGGLLRRFSLGSRSRPKPLEDSQESVRGPRPPISGGLFRSLTRRNSEKGAPPRAQIARSMSVGSAGRPKTGRFGFMRRGSQSKAMEYDDDDEFESRWNAPGQGRYPSPYGQDQEETLGLRGGAVSNDEYSDGDDAYFSPRPERLQTGDSQPASRPHDNPRHKSFHRTPTGLSVKQMKNAQKFAVDLEGGLDICLNVEVNPKDPTGITAPYRILVPRLHYEYTAEADSLAEPRTHAQPQAQPSGFKRFLSFRKKPNPPASRHEERDGVDDEPEQDYEDDSTETGTVRRRY</sequence>
<feature type="region of interest" description="Disordered" evidence="1">
    <location>
        <begin position="1513"/>
        <end position="1573"/>
    </location>
</feature>
<feature type="compositionally biased region" description="Polar residues" evidence="1">
    <location>
        <begin position="30"/>
        <end position="56"/>
    </location>
</feature>
<feature type="domain" description="PhoD-like phosphatase" evidence="2">
    <location>
        <begin position="839"/>
        <end position="1092"/>
    </location>
</feature>
<feature type="region of interest" description="Disordered" evidence="1">
    <location>
        <begin position="1227"/>
        <end position="1455"/>
    </location>
</feature>
<evidence type="ECO:0000259" key="2">
    <source>
        <dbReference type="Pfam" id="PF19050"/>
    </source>
</evidence>
<feature type="compositionally biased region" description="Polar residues" evidence="1">
    <location>
        <begin position="309"/>
        <end position="327"/>
    </location>
</feature>
<feature type="compositionally biased region" description="Polar residues" evidence="1">
    <location>
        <begin position="220"/>
        <end position="229"/>
    </location>
</feature>
<keyword evidence="4" id="KW-1185">Reference proteome</keyword>
<feature type="compositionally biased region" description="Basic and acidic residues" evidence="1">
    <location>
        <begin position="468"/>
        <end position="489"/>
    </location>
</feature>
<name>A0A179IK63_CORDF</name>
<feature type="compositionally biased region" description="Acidic residues" evidence="1">
    <location>
        <begin position="1549"/>
        <end position="1564"/>
    </location>
</feature>
<comment type="caution">
    <text evidence="3">The sequence shown here is derived from an EMBL/GenBank/DDBJ whole genome shotgun (WGS) entry which is preliminary data.</text>
</comment>
<dbReference type="InterPro" id="IPR038607">
    <property type="entry name" value="PhoD-like_sf"/>
</dbReference>
<dbReference type="CDD" id="cd07389">
    <property type="entry name" value="MPP_PhoD"/>
    <property type="match status" value="1"/>
</dbReference>
<feature type="region of interest" description="Disordered" evidence="1">
    <location>
        <begin position="1"/>
        <end position="171"/>
    </location>
</feature>
<dbReference type="Pfam" id="PF19050">
    <property type="entry name" value="PhoD_2"/>
    <property type="match status" value="2"/>
</dbReference>
<feature type="domain" description="PhoD-like phosphatase" evidence="2">
    <location>
        <begin position="1100"/>
        <end position="1259"/>
    </location>
</feature>
<evidence type="ECO:0000313" key="4">
    <source>
        <dbReference type="Proteomes" id="UP000243081"/>
    </source>
</evidence>